<feature type="compositionally biased region" description="Basic and acidic residues" evidence="1">
    <location>
        <begin position="22"/>
        <end position="39"/>
    </location>
</feature>
<evidence type="ECO:0000313" key="2">
    <source>
        <dbReference type="EMBL" id="KAK9933193.1"/>
    </source>
</evidence>
<dbReference type="AlphaFoldDB" id="A0AAW1XBG2"/>
<accession>A0AAW1XBG2</accession>
<evidence type="ECO:0000256" key="1">
    <source>
        <dbReference type="SAM" id="MobiDB-lite"/>
    </source>
</evidence>
<sequence>MPKELAKETQKGLAMNFMNPKQSKDDVPNNKHPRVESGKQRSNSVDFEAPRQLSQNDEGKRELGQASSSVIHPALFILQVLCLLGSLSCPSSEARSNGNVMFLKVPRRSPKASLKSVAFACPGLKALAFPRDVLYSGIIPELVSNLTSLRSLLLFGKVRSYRGNSIADQHLVFSTIVL</sequence>
<name>A0AAW1XBG2_RUBAR</name>
<dbReference type="EMBL" id="JBEDUW010000004">
    <property type="protein sequence ID" value="KAK9933193.1"/>
    <property type="molecule type" value="Genomic_DNA"/>
</dbReference>
<organism evidence="2 3">
    <name type="scientific">Rubus argutus</name>
    <name type="common">Southern blackberry</name>
    <dbReference type="NCBI Taxonomy" id="59490"/>
    <lineage>
        <taxon>Eukaryota</taxon>
        <taxon>Viridiplantae</taxon>
        <taxon>Streptophyta</taxon>
        <taxon>Embryophyta</taxon>
        <taxon>Tracheophyta</taxon>
        <taxon>Spermatophyta</taxon>
        <taxon>Magnoliopsida</taxon>
        <taxon>eudicotyledons</taxon>
        <taxon>Gunneridae</taxon>
        <taxon>Pentapetalae</taxon>
        <taxon>rosids</taxon>
        <taxon>fabids</taxon>
        <taxon>Rosales</taxon>
        <taxon>Rosaceae</taxon>
        <taxon>Rosoideae</taxon>
        <taxon>Rosoideae incertae sedis</taxon>
        <taxon>Rubus</taxon>
    </lineage>
</organism>
<evidence type="ECO:0000313" key="3">
    <source>
        <dbReference type="Proteomes" id="UP001457282"/>
    </source>
</evidence>
<reference evidence="2 3" key="1">
    <citation type="journal article" date="2023" name="G3 (Bethesda)">
        <title>A chromosome-length genome assembly and annotation of blackberry (Rubus argutus, cv. 'Hillquist').</title>
        <authorList>
            <person name="Bruna T."/>
            <person name="Aryal R."/>
            <person name="Dudchenko O."/>
            <person name="Sargent D.J."/>
            <person name="Mead D."/>
            <person name="Buti M."/>
            <person name="Cavallini A."/>
            <person name="Hytonen T."/>
            <person name="Andres J."/>
            <person name="Pham M."/>
            <person name="Weisz D."/>
            <person name="Mascagni F."/>
            <person name="Usai G."/>
            <person name="Natali L."/>
            <person name="Bassil N."/>
            <person name="Fernandez G.E."/>
            <person name="Lomsadze A."/>
            <person name="Armour M."/>
            <person name="Olukolu B."/>
            <person name="Poorten T."/>
            <person name="Britton C."/>
            <person name="Davik J."/>
            <person name="Ashrafi H."/>
            <person name="Aiden E.L."/>
            <person name="Borodovsky M."/>
            <person name="Worthington M."/>
        </authorList>
    </citation>
    <scope>NUCLEOTIDE SEQUENCE [LARGE SCALE GENOMIC DNA]</scope>
    <source>
        <strain evidence="2">PI 553951</strain>
    </source>
</reference>
<keyword evidence="3" id="KW-1185">Reference proteome</keyword>
<protein>
    <submittedName>
        <fullName evidence="2">Uncharacterized protein</fullName>
    </submittedName>
</protein>
<gene>
    <name evidence="2" type="ORF">M0R45_020397</name>
</gene>
<feature type="region of interest" description="Disordered" evidence="1">
    <location>
        <begin position="1"/>
        <end position="61"/>
    </location>
</feature>
<comment type="caution">
    <text evidence="2">The sequence shown here is derived from an EMBL/GenBank/DDBJ whole genome shotgun (WGS) entry which is preliminary data.</text>
</comment>
<dbReference type="Proteomes" id="UP001457282">
    <property type="component" value="Unassembled WGS sequence"/>
</dbReference>
<proteinExistence type="predicted"/>
<feature type="compositionally biased region" description="Basic and acidic residues" evidence="1">
    <location>
        <begin position="1"/>
        <end position="10"/>
    </location>
</feature>